<dbReference type="Proteomes" id="UP000776164">
    <property type="component" value="Unassembled WGS sequence"/>
</dbReference>
<keyword evidence="2" id="KW-1185">Reference proteome</keyword>
<protein>
    <submittedName>
        <fullName evidence="1">Uncharacterized protein</fullName>
    </submittedName>
</protein>
<accession>A0ABS2L470</accession>
<evidence type="ECO:0000313" key="1">
    <source>
        <dbReference type="EMBL" id="MBM7471897.1"/>
    </source>
</evidence>
<gene>
    <name evidence="1" type="ORF">JOE66_001531</name>
</gene>
<sequence length="86" mass="9159">MIEKGEPGASVNAVSSEGDSMLELATIIGEQLDLPVQEVPAQAFGALGMIFSIDQPATSAWTRETYGWNPTHPSLMDDLKAGHYPA</sequence>
<evidence type="ECO:0000313" key="2">
    <source>
        <dbReference type="Proteomes" id="UP000776164"/>
    </source>
</evidence>
<name>A0ABS2L470_9MICO</name>
<comment type="caution">
    <text evidence="1">The sequence shown here is derived from an EMBL/GenBank/DDBJ whole genome shotgun (WGS) entry which is preliminary data.</text>
</comment>
<proteinExistence type="predicted"/>
<dbReference type="EMBL" id="JAFBBU010000001">
    <property type="protein sequence ID" value="MBM7471897.1"/>
    <property type="molecule type" value="Genomic_DNA"/>
</dbReference>
<dbReference type="RefSeq" id="WP_205108214.1">
    <property type="nucleotide sequence ID" value="NZ_BAAAHT010000013.1"/>
</dbReference>
<reference evidence="1 2" key="1">
    <citation type="submission" date="2021-01" db="EMBL/GenBank/DDBJ databases">
        <title>Sequencing the genomes of 1000 actinobacteria strains.</title>
        <authorList>
            <person name="Klenk H.-P."/>
        </authorList>
    </citation>
    <scope>NUCLEOTIDE SEQUENCE [LARGE SCALE GENOMIC DNA]</scope>
    <source>
        <strain evidence="1 2">DSM 13057</strain>
    </source>
</reference>
<organism evidence="1 2">
    <name type="scientific">Subtercola frigoramans</name>
    <dbReference type="NCBI Taxonomy" id="120298"/>
    <lineage>
        <taxon>Bacteria</taxon>
        <taxon>Bacillati</taxon>
        <taxon>Actinomycetota</taxon>
        <taxon>Actinomycetes</taxon>
        <taxon>Micrococcales</taxon>
        <taxon>Microbacteriaceae</taxon>
        <taxon>Subtercola</taxon>
    </lineage>
</organism>